<feature type="region of interest" description="Disordered" evidence="1">
    <location>
        <begin position="69"/>
        <end position="93"/>
    </location>
</feature>
<evidence type="ECO:0000313" key="2">
    <source>
        <dbReference type="EMBL" id="NDY84261.1"/>
    </source>
</evidence>
<organism evidence="2">
    <name type="scientific">Sheuella amnicola</name>
    <dbReference type="NCBI Taxonomy" id="2707330"/>
    <lineage>
        <taxon>Bacteria</taxon>
        <taxon>Pseudomonadati</taxon>
        <taxon>Pseudomonadota</taxon>
        <taxon>Betaproteobacteria</taxon>
        <taxon>Burkholderiales</taxon>
        <taxon>Alcaligenaceae</taxon>
        <taxon>Sheuella</taxon>
    </lineage>
</organism>
<accession>A0A6B2R1R7</accession>
<proteinExistence type="predicted"/>
<comment type="caution">
    <text evidence="2">The sequence shown here is derived from an EMBL/GenBank/DDBJ whole genome shotgun (WGS) entry which is preliminary data.</text>
</comment>
<evidence type="ECO:0008006" key="3">
    <source>
        <dbReference type="Google" id="ProtNLM"/>
    </source>
</evidence>
<name>A0A6B2R1R7_9BURK</name>
<dbReference type="PROSITE" id="PS51257">
    <property type="entry name" value="PROKAR_LIPOPROTEIN"/>
    <property type="match status" value="1"/>
</dbReference>
<gene>
    <name evidence="2" type="ORF">G3I67_13590</name>
</gene>
<dbReference type="RefSeq" id="WP_163656072.1">
    <property type="nucleotide sequence ID" value="NZ_JAAGRN010000010.1"/>
</dbReference>
<dbReference type="AlphaFoldDB" id="A0A6B2R1R7"/>
<reference evidence="2" key="1">
    <citation type="submission" date="2020-02" db="EMBL/GenBank/DDBJ databases">
        <authorList>
            <person name="Chen W.-M."/>
        </authorList>
    </citation>
    <scope>NUCLEOTIDE SEQUENCE</scope>
    <source>
        <strain evidence="2">NBD-18</strain>
    </source>
</reference>
<sequence length="173" mass="18003">MITRLIGQISSFFRPAFGAVLAGVLILSGCAGGDRLVSGVNQPAGQQSKSGQTSLGVISSIRKISLHEDRASEAAARSPDVDGKSVIPPSHVSSPNYVSQGKTLSMVGHVVLSSLAGDNTDDQPYSTDGQELTIKLDSGGTRVVVQPLNPALQLNQRVKIITVAGEPTRVQSD</sequence>
<dbReference type="EMBL" id="JAAGRN010000010">
    <property type="protein sequence ID" value="NDY84261.1"/>
    <property type="molecule type" value="Genomic_DNA"/>
</dbReference>
<protein>
    <recommendedName>
        <fullName evidence="3">Lipoprotein</fullName>
    </recommendedName>
</protein>
<evidence type="ECO:0000256" key="1">
    <source>
        <dbReference type="SAM" id="MobiDB-lite"/>
    </source>
</evidence>